<accession>A0A5M6HK51</accession>
<proteinExistence type="predicted"/>
<evidence type="ECO:0000259" key="1">
    <source>
        <dbReference type="Pfam" id="PF13098"/>
    </source>
</evidence>
<dbReference type="Gene3D" id="3.40.30.10">
    <property type="entry name" value="Glutaredoxin"/>
    <property type="match status" value="1"/>
</dbReference>
<dbReference type="OrthoDB" id="7362982at2"/>
<dbReference type="AlphaFoldDB" id="A0A5M6HK51"/>
<dbReference type="SUPFAM" id="SSF52833">
    <property type="entry name" value="Thioredoxin-like"/>
    <property type="match status" value="1"/>
</dbReference>
<evidence type="ECO:0000313" key="3">
    <source>
        <dbReference type="Proteomes" id="UP000323886"/>
    </source>
</evidence>
<gene>
    <name evidence="2" type="ORF">F1193_15820</name>
</gene>
<reference evidence="2 3" key="1">
    <citation type="submission" date="2019-09" db="EMBL/GenBank/DDBJ databases">
        <title>Draft Whole-Genome sequence of Blastochloris sulfoviridis DSM 729.</title>
        <authorList>
            <person name="Meyer T.E."/>
            <person name="Kyndt J.A."/>
        </authorList>
    </citation>
    <scope>NUCLEOTIDE SEQUENCE [LARGE SCALE GENOMIC DNA]</scope>
    <source>
        <strain evidence="2 3">DSM 729</strain>
    </source>
</reference>
<organism evidence="2 3">
    <name type="scientific">Blastochloris sulfoviridis</name>
    <dbReference type="NCBI Taxonomy" id="50712"/>
    <lineage>
        <taxon>Bacteria</taxon>
        <taxon>Pseudomonadati</taxon>
        <taxon>Pseudomonadota</taxon>
        <taxon>Alphaproteobacteria</taxon>
        <taxon>Hyphomicrobiales</taxon>
        <taxon>Blastochloridaceae</taxon>
        <taxon>Blastochloris</taxon>
    </lineage>
</organism>
<comment type="caution">
    <text evidence="2">The sequence shown here is derived from an EMBL/GenBank/DDBJ whole genome shotgun (WGS) entry which is preliminary data.</text>
</comment>
<dbReference type="InterPro" id="IPR012336">
    <property type="entry name" value="Thioredoxin-like_fold"/>
</dbReference>
<evidence type="ECO:0000313" key="2">
    <source>
        <dbReference type="EMBL" id="KAA5596256.1"/>
    </source>
</evidence>
<dbReference type="Pfam" id="PF13098">
    <property type="entry name" value="Thioredoxin_2"/>
    <property type="match status" value="1"/>
</dbReference>
<sequence>MVASAIGPAWAAELLYVRDAGCPYCRAFEAQVRPAYDKTPEGRRAPLRQVEFRGRDLEAFTLTRPVRYTPTFVLVEGGVEIGRIEGYPGDEFFWSRLGQLLESVP</sequence>
<keyword evidence="3" id="KW-1185">Reference proteome</keyword>
<name>A0A5M6HK51_9HYPH</name>
<feature type="domain" description="Thioredoxin-like fold" evidence="1">
    <location>
        <begin position="14"/>
        <end position="90"/>
    </location>
</feature>
<dbReference type="Proteomes" id="UP000323886">
    <property type="component" value="Unassembled WGS sequence"/>
</dbReference>
<protein>
    <recommendedName>
        <fullName evidence="1">Thioredoxin-like fold domain-containing protein</fullName>
    </recommendedName>
</protein>
<dbReference type="InterPro" id="IPR036249">
    <property type="entry name" value="Thioredoxin-like_sf"/>
</dbReference>
<dbReference type="EMBL" id="VWPL01000045">
    <property type="protein sequence ID" value="KAA5596256.1"/>
    <property type="molecule type" value="Genomic_DNA"/>
</dbReference>